<dbReference type="Proteomes" id="UP000072421">
    <property type="component" value="Chromosome"/>
</dbReference>
<evidence type="ECO:0000313" key="2">
    <source>
        <dbReference type="EMBL" id="AMO97703.1"/>
    </source>
</evidence>
<reference evidence="2 3" key="1">
    <citation type="submission" date="2015-11" db="EMBL/GenBank/DDBJ databases">
        <title>Exploring the genomic traits of fungus-feeding bacterial genus Collimonas.</title>
        <authorList>
            <person name="Song C."/>
            <person name="Schmidt R."/>
            <person name="de Jager V."/>
            <person name="Krzyzanowska D."/>
            <person name="Jongedijk E."/>
            <person name="Cankar K."/>
            <person name="Beekwilder J."/>
            <person name="van Veen A."/>
            <person name="de Boer W."/>
            <person name="van Veen J.A."/>
            <person name="Garbeva P."/>
        </authorList>
    </citation>
    <scope>NUCLEOTIDE SEQUENCE [LARGE SCALE GENOMIC DNA]</scope>
    <source>
        <strain evidence="2 3">Ter6</strain>
    </source>
</reference>
<feature type="region of interest" description="Disordered" evidence="1">
    <location>
        <begin position="1"/>
        <end position="46"/>
    </location>
</feature>
<evidence type="ECO:0000256" key="1">
    <source>
        <dbReference type="SAM" id="MobiDB-lite"/>
    </source>
</evidence>
<dbReference type="EMBL" id="CP013232">
    <property type="protein sequence ID" value="AMO97703.1"/>
    <property type="molecule type" value="Genomic_DNA"/>
</dbReference>
<sequence length="46" mass="4898">MQQTFPAYPPGDTVPSSRPTSHPSMTIQRKPGAGGPAALAMRCRFP</sequence>
<feature type="compositionally biased region" description="Polar residues" evidence="1">
    <location>
        <begin position="14"/>
        <end position="27"/>
    </location>
</feature>
<organism evidence="2">
    <name type="scientific">Collimonas fungivorans</name>
    <dbReference type="NCBI Taxonomy" id="158899"/>
    <lineage>
        <taxon>Bacteria</taxon>
        <taxon>Pseudomonadati</taxon>
        <taxon>Pseudomonadota</taxon>
        <taxon>Betaproteobacteria</taxon>
        <taxon>Burkholderiales</taxon>
        <taxon>Oxalobacteraceae</taxon>
        <taxon>Collimonas</taxon>
    </lineage>
</organism>
<name>A0A127PIZ3_9BURK</name>
<dbReference type="AlphaFoldDB" id="A0A127PIZ3"/>
<accession>A0A127PIZ3</accession>
<protein>
    <submittedName>
        <fullName evidence="2">Uncharacterized protein</fullName>
    </submittedName>
</protein>
<dbReference type="PATRIC" id="fig|158899.10.peg.5057"/>
<proteinExistence type="predicted"/>
<evidence type="ECO:0000313" key="3">
    <source>
        <dbReference type="Proteomes" id="UP000072421"/>
    </source>
</evidence>
<gene>
    <name evidence="2" type="ORF">CFter6_5133</name>
</gene>